<dbReference type="AlphaFoldDB" id="A0A1R3GXH9"/>
<dbReference type="Gene3D" id="3.40.50.980">
    <property type="match status" value="1"/>
</dbReference>
<dbReference type="InterPro" id="IPR000873">
    <property type="entry name" value="AMP-dep_synth/lig_dom"/>
</dbReference>
<dbReference type="SUPFAM" id="SSF56801">
    <property type="entry name" value="Acetyl-CoA synthetase-like"/>
    <property type="match status" value="1"/>
</dbReference>
<dbReference type="Gene3D" id="2.30.38.10">
    <property type="entry name" value="Luciferase, Domain 3"/>
    <property type="match status" value="1"/>
</dbReference>
<evidence type="ECO:0000259" key="2">
    <source>
        <dbReference type="Pfam" id="PF00501"/>
    </source>
</evidence>
<evidence type="ECO:0000256" key="1">
    <source>
        <dbReference type="ARBA" id="ARBA00022598"/>
    </source>
</evidence>
<accession>A0A1R3GXH9</accession>
<dbReference type="GO" id="GO:0016405">
    <property type="term" value="F:CoA-ligase activity"/>
    <property type="evidence" value="ECO:0007669"/>
    <property type="project" value="TreeGrafter"/>
</dbReference>
<feature type="domain" description="AMP-dependent synthetase/ligase" evidence="2">
    <location>
        <begin position="2"/>
        <end position="109"/>
    </location>
</feature>
<comment type="caution">
    <text evidence="3">The sequence shown here is derived from an EMBL/GenBank/DDBJ whole genome shotgun (WGS) entry which is preliminary data.</text>
</comment>
<dbReference type="PANTHER" id="PTHR24096:SF337">
    <property type="entry name" value="4-COUMARATE--COA LIGASE"/>
    <property type="match status" value="1"/>
</dbReference>
<evidence type="ECO:0000313" key="4">
    <source>
        <dbReference type="Proteomes" id="UP000187203"/>
    </source>
</evidence>
<gene>
    <name evidence="3" type="ORF">COLO4_32893</name>
</gene>
<dbReference type="Pfam" id="PF00501">
    <property type="entry name" value="AMP-binding"/>
    <property type="match status" value="1"/>
</dbReference>
<sequence>MLDAIETHKVNNLPAIPPVILNLVKYCKGNSKLSSLRRIGSWAAPLSKELTDAFREQFPWIELRQGYGLTESTGATSVFMSDEDAKAHPGSSGRLLPKFCAKIVDVETGLGATLQGRGTLVKRWDTNGICGENNWCSTYSGRSHSICS</sequence>
<dbReference type="EMBL" id="AWUE01021281">
    <property type="protein sequence ID" value="OMO62799.1"/>
    <property type="molecule type" value="Genomic_DNA"/>
</dbReference>
<protein>
    <submittedName>
        <fullName evidence="3">AMP-dependent synthetase/ligase</fullName>
    </submittedName>
</protein>
<evidence type="ECO:0000313" key="3">
    <source>
        <dbReference type="EMBL" id="OMO62799.1"/>
    </source>
</evidence>
<keyword evidence="4" id="KW-1185">Reference proteome</keyword>
<proteinExistence type="predicted"/>
<dbReference type="Proteomes" id="UP000187203">
    <property type="component" value="Unassembled WGS sequence"/>
</dbReference>
<name>A0A1R3GXH9_9ROSI</name>
<dbReference type="PANTHER" id="PTHR24096">
    <property type="entry name" value="LONG-CHAIN-FATTY-ACID--COA LIGASE"/>
    <property type="match status" value="1"/>
</dbReference>
<reference evidence="4" key="1">
    <citation type="submission" date="2013-09" db="EMBL/GenBank/DDBJ databases">
        <title>Corchorus olitorius genome sequencing.</title>
        <authorList>
            <person name="Alam M."/>
            <person name="Haque M.S."/>
            <person name="Islam M.S."/>
            <person name="Emdad E.M."/>
            <person name="Islam M.M."/>
            <person name="Ahmed B."/>
            <person name="Halim A."/>
            <person name="Hossen Q.M.M."/>
            <person name="Hossain M.Z."/>
            <person name="Ahmed R."/>
            <person name="Khan M.M."/>
            <person name="Islam R."/>
            <person name="Rashid M.M."/>
            <person name="Khan S.A."/>
            <person name="Rahman M.S."/>
            <person name="Alam M."/>
            <person name="Yahiya A.S."/>
            <person name="Khan M.S."/>
            <person name="Azam M.S."/>
            <person name="Haque T."/>
            <person name="Lashkar M.Z.H."/>
            <person name="Akhand A.I."/>
            <person name="Morshed G."/>
            <person name="Roy S."/>
            <person name="Uddin K.S."/>
            <person name="Rabeya T."/>
            <person name="Hossain A.S."/>
            <person name="Chowdhury A."/>
            <person name="Snigdha A.R."/>
            <person name="Mortoza M.S."/>
            <person name="Matin S.A."/>
            <person name="Hoque S.M.E."/>
            <person name="Islam M.K."/>
            <person name="Roy D.K."/>
            <person name="Haider R."/>
            <person name="Moosa M.M."/>
            <person name="Elias S.M."/>
            <person name="Hasan A.M."/>
            <person name="Jahan S."/>
            <person name="Shafiuddin M."/>
            <person name="Mahmood N."/>
            <person name="Shommy N.S."/>
        </authorList>
    </citation>
    <scope>NUCLEOTIDE SEQUENCE [LARGE SCALE GENOMIC DNA]</scope>
    <source>
        <strain evidence="4">cv. O-4</strain>
    </source>
</reference>
<keyword evidence="1" id="KW-0436">Ligase</keyword>
<organism evidence="3 4">
    <name type="scientific">Corchorus olitorius</name>
    <dbReference type="NCBI Taxonomy" id="93759"/>
    <lineage>
        <taxon>Eukaryota</taxon>
        <taxon>Viridiplantae</taxon>
        <taxon>Streptophyta</taxon>
        <taxon>Embryophyta</taxon>
        <taxon>Tracheophyta</taxon>
        <taxon>Spermatophyta</taxon>
        <taxon>Magnoliopsida</taxon>
        <taxon>eudicotyledons</taxon>
        <taxon>Gunneridae</taxon>
        <taxon>Pentapetalae</taxon>
        <taxon>rosids</taxon>
        <taxon>malvids</taxon>
        <taxon>Malvales</taxon>
        <taxon>Malvaceae</taxon>
        <taxon>Grewioideae</taxon>
        <taxon>Apeibeae</taxon>
        <taxon>Corchorus</taxon>
    </lineage>
</organism>
<dbReference type="STRING" id="93759.A0A1R3GXH9"/>
<dbReference type="OrthoDB" id="1728577at2759"/>